<evidence type="ECO:0000256" key="1">
    <source>
        <dbReference type="ARBA" id="ARBA00006484"/>
    </source>
</evidence>
<reference evidence="5 6" key="1">
    <citation type="submission" date="2014-07" db="EMBL/GenBank/DDBJ databases">
        <title>Draft Genome Sequence of Gephyronic Acid Producer, Cystobacter violaceus Strain Cb vi76.</title>
        <authorList>
            <person name="Stevens D.C."/>
            <person name="Young J."/>
            <person name="Carmichael R."/>
            <person name="Tan J."/>
            <person name="Taylor R.E."/>
        </authorList>
    </citation>
    <scope>NUCLEOTIDE SEQUENCE [LARGE SCALE GENOMIC DNA]</scope>
    <source>
        <strain evidence="5 6">Cb vi76</strain>
    </source>
</reference>
<sequence length="274" mass="30150">MSNQRIFITGGASGLGQAIALRYARAGWRVCIADVNDTRGAETLETLSSLTQHAHSLRCDVTREEDLRTASEWLASNWGGVDVVVNNAGVAQAGAIDEVPLDDWQWIIDINLLGVVRGCRVFTPLFKRQGHGHFVNVASMAGLLDVPMMSSYNATKAAVVSLSETLHNELADHHIGVSLVCPSFFKTNLTESLRTSNAGLRTAMGKLLDRSPITADDIADQIFRAVERRDFYVLPHPDGRKAWLMKRLLPRNIYASVMRKSTRRMRGHGGAQQA</sequence>
<evidence type="ECO:0000256" key="4">
    <source>
        <dbReference type="RuleBase" id="RU000363"/>
    </source>
</evidence>
<accession>A0A084T1H2</accession>
<dbReference type="EMBL" id="JPMI01000008">
    <property type="protein sequence ID" value="KFA94557.1"/>
    <property type="molecule type" value="Genomic_DNA"/>
</dbReference>
<dbReference type="SUPFAM" id="SSF51735">
    <property type="entry name" value="NAD(P)-binding Rossmann-fold domains"/>
    <property type="match status" value="1"/>
</dbReference>
<organism evidence="5 6">
    <name type="scientific">Archangium violaceum Cb vi76</name>
    <dbReference type="NCBI Taxonomy" id="1406225"/>
    <lineage>
        <taxon>Bacteria</taxon>
        <taxon>Pseudomonadati</taxon>
        <taxon>Myxococcota</taxon>
        <taxon>Myxococcia</taxon>
        <taxon>Myxococcales</taxon>
        <taxon>Cystobacterineae</taxon>
        <taxon>Archangiaceae</taxon>
        <taxon>Archangium</taxon>
    </lineage>
</organism>
<dbReference type="InterPro" id="IPR020904">
    <property type="entry name" value="Sc_DH/Rdtase_CS"/>
</dbReference>
<keyword evidence="3" id="KW-0560">Oxidoreductase</keyword>
<dbReference type="InterPro" id="IPR002347">
    <property type="entry name" value="SDR_fam"/>
</dbReference>
<gene>
    <name evidence="5" type="ORF">Q664_01925</name>
</gene>
<dbReference type="PROSITE" id="PS00061">
    <property type="entry name" value="ADH_SHORT"/>
    <property type="match status" value="1"/>
</dbReference>
<evidence type="ECO:0000256" key="2">
    <source>
        <dbReference type="ARBA" id="ARBA00022857"/>
    </source>
</evidence>
<dbReference type="GO" id="GO:0016491">
    <property type="term" value="F:oxidoreductase activity"/>
    <property type="evidence" value="ECO:0007669"/>
    <property type="project" value="UniProtKB-KW"/>
</dbReference>
<dbReference type="NCBIfam" id="NF004196">
    <property type="entry name" value="PRK05650.1"/>
    <property type="match status" value="1"/>
</dbReference>
<evidence type="ECO:0000256" key="3">
    <source>
        <dbReference type="ARBA" id="ARBA00023002"/>
    </source>
</evidence>
<dbReference type="PANTHER" id="PTHR43391:SF14">
    <property type="entry name" value="DEHYDROGENASE_REDUCTASE SDR FAMILY PROTEIN 7-LIKE"/>
    <property type="match status" value="1"/>
</dbReference>
<dbReference type="PRINTS" id="PR00080">
    <property type="entry name" value="SDRFAMILY"/>
</dbReference>
<dbReference type="AlphaFoldDB" id="A0A084T1H2"/>
<dbReference type="PANTHER" id="PTHR43391">
    <property type="entry name" value="RETINOL DEHYDROGENASE-RELATED"/>
    <property type="match status" value="1"/>
</dbReference>
<dbReference type="InterPro" id="IPR036291">
    <property type="entry name" value="NAD(P)-bd_dom_sf"/>
</dbReference>
<proteinExistence type="inferred from homology"/>
<comment type="similarity">
    <text evidence="1 4">Belongs to the short-chain dehydrogenases/reductases (SDR) family.</text>
</comment>
<dbReference type="FunFam" id="3.40.50.720:FF:000084">
    <property type="entry name" value="Short-chain dehydrogenase reductase"/>
    <property type="match status" value="1"/>
</dbReference>
<name>A0A084T1H2_9BACT</name>
<dbReference type="Proteomes" id="UP000028547">
    <property type="component" value="Unassembled WGS sequence"/>
</dbReference>
<dbReference type="Pfam" id="PF00106">
    <property type="entry name" value="adh_short"/>
    <property type="match status" value="1"/>
</dbReference>
<evidence type="ECO:0000313" key="5">
    <source>
        <dbReference type="EMBL" id="KFA94557.1"/>
    </source>
</evidence>
<protein>
    <submittedName>
        <fullName evidence="5">Short-chain dehydrogenase</fullName>
    </submittedName>
</protein>
<dbReference type="PRINTS" id="PR00081">
    <property type="entry name" value="GDHRDH"/>
</dbReference>
<dbReference type="Gene3D" id="3.40.50.720">
    <property type="entry name" value="NAD(P)-binding Rossmann-like Domain"/>
    <property type="match status" value="1"/>
</dbReference>
<evidence type="ECO:0000313" key="6">
    <source>
        <dbReference type="Proteomes" id="UP000028547"/>
    </source>
</evidence>
<dbReference type="RefSeq" id="WP_043389186.1">
    <property type="nucleotide sequence ID" value="NZ_JPMI01000008.1"/>
</dbReference>
<comment type="caution">
    <text evidence="5">The sequence shown here is derived from an EMBL/GenBank/DDBJ whole genome shotgun (WGS) entry which is preliminary data.</text>
</comment>
<dbReference type="CDD" id="cd05233">
    <property type="entry name" value="SDR_c"/>
    <property type="match status" value="1"/>
</dbReference>
<keyword evidence="2" id="KW-0521">NADP</keyword>